<reference evidence="2" key="1">
    <citation type="journal article" date="2020" name="mSystems">
        <title>Genome- and Community-Level Interaction Insights into Carbon Utilization and Element Cycling Functions of Hydrothermarchaeota in Hydrothermal Sediment.</title>
        <authorList>
            <person name="Zhou Z."/>
            <person name="Liu Y."/>
            <person name="Xu W."/>
            <person name="Pan J."/>
            <person name="Luo Z.H."/>
            <person name="Li M."/>
        </authorList>
    </citation>
    <scope>NUCLEOTIDE SEQUENCE [LARGE SCALE GENOMIC DNA]</scope>
    <source>
        <strain evidence="2">SpSt-81</strain>
    </source>
</reference>
<dbReference type="EMBL" id="DTIN01000009">
    <property type="protein sequence ID" value="HFX12929.1"/>
    <property type="molecule type" value="Genomic_DNA"/>
</dbReference>
<evidence type="ECO:0000313" key="2">
    <source>
        <dbReference type="EMBL" id="HFX12929.1"/>
    </source>
</evidence>
<name>A0A7C3MJ63_DICTH</name>
<keyword evidence="1" id="KW-0812">Transmembrane</keyword>
<evidence type="ECO:0000256" key="1">
    <source>
        <dbReference type="SAM" id="Phobius"/>
    </source>
</evidence>
<dbReference type="AlphaFoldDB" id="A0A7C3MJ63"/>
<comment type="caution">
    <text evidence="2">The sequence shown here is derived from an EMBL/GenBank/DDBJ whole genome shotgun (WGS) entry which is preliminary data.</text>
</comment>
<accession>A0A7C3MJ63</accession>
<proteinExistence type="predicted"/>
<feature type="transmembrane region" description="Helical" evidence="1">
    <location>
        <begin position="6"/>
        <end position="24"/>
    </location>
</feature>
<organism evidence="2">
    <name type="scientific">Dictyoglomus thermophilum</name>
    <dbReference type="NCBI Taxonomy" id="14"/>
    <lineage>
        <taxon>Bacteria</taxon>
        <taxon>Pseudomonadati</taxon>
        <taxon>Dictyoglomota</taxon>
        <taxon>Dictyoglomia</taxon>
        <taxon>Dictyoglomales</taxon>
        <taxon>Dictyoglomaceae</taxon>
        <taxon>Dictyoglomus</taxon>
    </lineage>
</organism>
<keyword evidence="1" id="KW-0472">Membrane</keyword>
<sequence length="176" mass="20156">MTKLEYFLGSLLIISMGLNTYLVLNVDRIISKEDYIEIVNVKKASLETDKNVNIKLPDIKPLKSYKLVLGRDDPFAPLVKVKEEKNTTTSQNIKTINNLFVEEKESSEDKFPYELKGILKGEEKELVILEKVGEDKGTILEKGNQIDGYKIYNIDVEKGEVILRKGNISYKLKMRI</sequence>
<gene>
    <name evidence="2" type="ORF">ENW00_02065</name>
</gene>
<keyword evidence="1" id="KW-1133">Transmembrane helix</keyword>
<protein>
    <submittedName>
        <fullName evidence="2">Uncharacterized protein</fullName>
    </submittedName>
</protein>